<reference evidence="1 2" key="1">
    <citation type="submission" date="2015-11" db="EMBL/GenBank/DDBJ databases">
        <authorList>
            <consortium name="Pathogen Informatics"/>
        </authorList>
    </citation>
    <scope>NUCLEOTIDE SEQUENCE [LARGE SCALE GENOMIC DNA]</scope>
    <source>
        <strain evidence="1 2">007A-0283</strain>
    </source>
</reference>
<protein>
    <submittedName>
        <fullName evidence="1">Uncharacterized protein</fullName>
    </submittedName>
</protein>
<dbReference type="EMBL" id="FAVC01000001">
    <property type="protein sequence ID" value="CUU74391.1"/>
    <property type="molecule type" value="Genomic_DNA"/>
</dbReference>
<organism evidence="1 2">
    <name type="scientific">Campylobacter hyointestinalis subsp. hyointestinalis</name>
    <dbReference type="NCBI Taxonomy" id="91352"/>
    <lineage>
        <taxon>Bacteria</taxon>
        <taxon>Pseudomonadati</taxon>
        <taxon>Campylobacterota</taxon>
        <taxon>Epsilonproteobacteria</taxon>
        <taxon>Campylobacterales</taxon>
        <taxon>Campylobacteraceae</taxon>
        <taxon>Campylobacter</taxon>
    </lineage>
</organism>
<evidence type="ECO:0000313" key="2">
    <source>
        <dbReference type="Proteomes" id="UP000052245"/>
    </source>
</evidence>
<dbReference type="RefSeq" id="WP_059434482.1">
    <property type="nucleotide sequence ID" value="NZ_FAUY01000002.1"/>
</dbReference>
<comment type="caution">
    <text evidence="1">The sequence shown here is derived from an EMBL/GenBank/DDBJ whole genome shotgun (WGS) entry which is preliminary data.</text>
</comment>
<dbReference type="AlphaFoldDB" id="A0A9W5APE1"/>
<name>A0A9W5APE1_CAMHY</name>
<gene>
    <name evidence="1" type="ORF">ERS739223_00454</name>
</gene>
<evidence type="ECO:0000313" key="1">
    <source>
        <dbReference type="EMBL" id="CUU74391.1"/>
    </source>
</evidence>
<proteinExistence type="predicted"/>
<sequence length="66" mass="7711">MRQETLITTPVNKPKIDFVPVVAELPNMDFNRTAKTETDAVLMIWDLYQYVRELEINLKSTKELAK</sequence>
<accession>A0A9W5APE1</accession>
<dbReference type="Proteomes" id="UP000052245">
    <property type="component" value="Unassembled WGS sequence"/>
</dbReference>